<dbReference type="InterPro" id="IPR009501">
    <property type="entry name" value="UCP020269"/>
</dbReference>
<name>A0A9D1H308_9FIRM</name>
<accession>A0A9D1H308</accession>
<dbReference type="InterPro" id="IPR037171">
    <property type="entry name" value="NagB/RpiA_transferase-like"/>
</dbReference>
<dbReference type="InterPro" id="IPR003741">
    <property type="entry name" value="LUD_dom"/>
</dbReference>
<dbReference type="AlphaFoldDB" id="A0A9D1H308"/>
<dbReference type="SUPFAM" id="SSF100950">
    <property type="entry name" value="NagB/RpiA/CoA transferase-like"/>
    <property type="match status" value="1"/>
</dbReference>
<dbReference type="Pfam" id="PF02589">
    <property type="entry name" value="LUD_dom"/>
    <property type="match status" value="1"/>
</dbReference>
<proteinExistence type="predicted"/>
<feature type="domain" description="LUD" evidence="1">
    <location>
        <begin position="14"/>
        <end position="208"/>
    </location>
</feature>
<gene>
    <name evidence="2" type="ORF">IAA60_05360</name>
</gene>
<organism evidence="2 3">
    <name type="scientific">Candidatus Ornithomonoglobus intestinigallinarum</name>
    <dbReference type="NCBI Taxonomy" id="2840894"/>
    <lineage>
        <taxon>Bacteria</taxon>
        <taxon>Bacillati</taxon>
        <taxon>Bacillota</taxon>
        <taxon>Clostridia</taxon>
        <taxon>Candidatus Ornithomonoglobus</taxon>
    </lineage>
</organism>
<dbReference type="PANTHER" id="PTHR36179">
    <property type="entry name" value="LUD_DOM DOMAIN-CONTAINING PROTEIN"/>
    <property type="match status" value="1"/>
</dbReference>
<reference evidence="2" key="1">
    <citation type="submission" date="2020-10" db="EMBL/GenBank/DDBJ databases">
        <authorList>
            <person name="Gilroy R."/>
        </authorList>
    </citation>
    <scope>NUCLEOTIDE SEQUENCE</scope>
    <source>
        <strain evidence="2">CHK181-108</strain>
    </source>
</reference>
<dbReference type="PIRSF" id="PIRSF020269">
    <property type="entry name" value="DUF1121"/>
    <property type="match status" value="1"/>
</dbReference>
<reference evidence="2" key="2">
    <citation type="journal article" date="2021" name="PeerJ">
        <title>Extensive microbial diversity within the chicken gut microbiome revealed by metagenomics and culture.</title>
        <authorList>
            <person name="Gilroy R."/>
            <person name="Ravi A."/>
            <person name="Getino M."/>
            <person name="Pursley I."/>
            <person name="Horton D.L."/>
            <person name="Alikhan N.F."/>
            <person name="Baker D."/>
            <person name="Gharbi K."/>
            <person name="Hall N."/>
            <person name="Watson M."/>
            <person name="Adriaenssens E.M."/>
            <person name="Foster-Nyarko E."/>
            <person name="Jarju S."/>
            <person name="Secka A."/>
            <person name="Antonio M."/>
            <person name="Oren A."/>
            <person name="Chaudhuri R.R."/>
            <person name="La Ragione R."/>
            <person name="Hildebrand F."/>
            <person name="Pallen M.J."/>
        </authorList>
    </citation>
    <scope>NUCLEOTIDE SEQUENCE</scope>
    <source>
        <strain evidence="2">CHK181-108</strain>
    </source>
</reference>
<dbReference type="Proteomes" id="UP000824165">
    <property type="component" value="Unassembled WGS sequence"/>
</dbReference>
<sequence length="214" mass="23888">MDAVQKWANELRIRDLMEVLKERGFNAVMAKDKDDARKTVMDMIPEGSVIAVGGSVTLNETGILDEIRKPEYKFIDRYNTSSFEEMLDKYREGYYADFLVSSTNAITMEGQLVNIDCTGNRTSQIVFGPKKVIIVAGVNKIVANVEEGIKRAKSIAPMNARRITHKTPCAADDNCKCTECRVQPRVCNVTSIVDGCHYFPGRITVVLVPEPLGY</sequence>
<protein>
    <submittedName>
        <fullName evidence="2">Lactate utilization protein</fullName>
    </submittedName>
</protein>
<dbReference type="PANTHER" id="PTHR36179:SF2">
    <property type="entry name" value="LUD DOMAIN-CONTAINING PROTEIN"/>
    <property type="match status" value="1"/>
</dbReference>
<evidence type="ECO:0000259" key="1">
    <source>
        <dbReference type="Pfam" id="PF02589"/>
    </source>
</evidence>
<comment type="caution">
    <text evidence="2">The sequence shown here is derived from an EMBL/GenBank/DDBJ whole genome shotgun (WGS) entry which is preliminary data.</text>
</comment>
<evidence type="ECO:0000313" key="2">
    <source>
        <dbReference type="EMBL" id="HIT85318.1"/>
    </source>
</evidence>
<evidence type="ECO:0000313" key="3">
    <source>
        <dbReference type="Proteomes" id="UP000824165"/>
    </source>
</evidence>
<dbReference type="EMBL" id="DVLU01000051">
    <property type="protein sequence ID" value="HIT85318.1"/>
    <property type="molecule type" value="Genomic_DNA"/>
</dbReference>